<dbReference type="CDD" id="cd09272">
    <property type="entry name" value="RNase_HI_RT_Ty1"/>
    <property type="match status" value="1"/>
</dbReference>
<gene>
    <name evidence="6" type="ORF">F3Y22_tig00110220pilonHSYRG00139</name>
</gene>
<dbReference type="InterPro" id="IPR055378">
    <property type="entry name" value="GH3_C"/>
</dbReference>
<dbReference type="Pfam" id="PF07727">
    <property type="entry name" value="RVT_2"/>
    <property type="match status" value="1"/>
</dbReference>
<reference evidence="6" key="1">
    <citation type="submission" date="2019-09" db="EMBL/GenBank/DDBJ databases">
        <title>Draft genome information of white flower Hibiscus syriacus.</title>
        <authorList>
            <person name="Kim Y.-M."/>
        </authorList>
    </citation>
    <scope>NUCLEOTIDE SEQUENCE [LARGE SCALE GENOMIC DNA]</scope>
    <source>
        <strain evidence="6">YM2019G1</strain>
    </source>
</reference>
<dbReference type="InterPro" id="IPR055377">
    <property type="entry name" value="GH3_M"/>
</dbReference>
<dbReference type="PANTHER" id="PTHR31901:SF57">
    <property type="entry name" value="INDOLE-3-ACETIC ACID-AMIDO SYNTHETASE GH3.17-LIKE ISOFORM X3"/>
    <property type="match status" value="1"/>
</dbReference>
<dbReference type="SUPFAM" id="SSF53098">
    <property type="entry name" value="Ribonuclease H-like"/>
    <property type="match status" value="1"/>
</dbReference>
<dbReference type="InterPro" id="IPR001584">
    <property type="entry name" value="Integrase_cat-core"/>
</dbReference>
<proteinExistence type="inferred from homology"/>
<dbReference type="GO" id="GO:0016881">
    <property type="term" value="F:acid-amino acid ligase activity"/>
    <property type="evidence" value="ECO:0007669"/>
    <property type="project" value="TreeGrafter"/>
</dbReference>
<dbReference type="InterPro" id="IPR036397">
    <property type="entry name" value="RNaseH_sf"/>
</dbReference>
<evidence type="ECO:0000256" key="2">
    <source>
        <dbReference type="ARBA" id="ARBA00022598"/>
    </source>
</evidence>
<evidence type="ECO:0000259" key="5">
    <source>
        <dbReference type="PROSITE" id="PS50994"/>
    </source>
</evidence>
<feature type="coiled-coil region" evidence="3">
    <location>
        <begin position="1104"/>
        <end position="1131"/>
    </location>
</feature>
<comment type="similarity">
    <text evidence="1">Belongs to the IAA-amido conjugating enzyme family.</text>
</comment>
<feature type="compositionally biased region" description="Polar residues" evidence="4">
    <location>
        <begin position="233"/>
        <end position="246"/>
    </location>
</feature>
<feature type="region of interest" description="Disordered" evidence="4">
    <location>
        <begin position="225"/>
        <end position="251"/>
    </location>
</feature>
<evidence type="ECO:0000313" key="7">
    <source>
        <dbReference type="Proteomes" id="UP000436088"/>
    </source>
</evidence>
<dbReference type="Pfam" id="PF03321">
    <property type="entry name" value="GH3"/>
    <property type="match status" value="1"/>
</dbReference>
<evidence type="ECO:0000256" key="3">
    <source>
        <dbReference type="SAM" id="Coils"/>
    </source>
</evidence>
<dbReference type="InterPro" id="IPR012337">
    <property type="entry name" value="RNaseH-like_sf"/>
</dbReference>
<accession>A0A6A3B769</accession>
<dbReference type="InterPro" id="IPR043502">
    <property type="entry name" value="DNA/RNA_pol_sf"/>
</dbReference>
<organism evidence="6 7">
    <name type="scientific">Hibiscus syriacus</name>
    <name type="common">Rose of Sharon</name>
    <dbReference type="NCBI Taxonomy" id="106335"/>
    <lineage>
        <taxon>Eukaryota</taxon>
        <taxon>Viridiplantae</taxon>
        <taxon>Streptophyta</taxon>
        <taxon>Embryophyta</taxon>
        <taxon>Tracheophyta</taxon>
        <taxon>Spermatophyta</taxon>
        <taxon>Magnoliopsida</taxon>
        <taxon>eudicotyledons</taxon>
        <taxon>Gunneridae</taxon>
        <taxon>Pentapetalae</taxon>
        <taxon>rosids</taxon>
        <taxon>malvids</taxon>
        <taxon>Malvales</taxon>
        <taxon>Malvaceae</taxon>
        <taxon>Malvoideae</taxon>
        <taxon>Hibiscus</taxon>
    </lineage>
</organism>
<comment type="caution">
    <text evidence="6">The sequence shown here is derived from an EMBL/GenBank/DDBJ whole genome shotgun (WGS) entry which is preliminary data.</text>
</comment>
<sequence>MAMESSKNFAQKKVSIILDEMNFLLWKQHILLAVRSHRLERLLTGALKPPPEIVLDNNGEPTVNDAFEEFVAQDNALASWLLSTISPHLLPQFVGEDSTATVWSTVQQLFASRSTTAAMGLHCKLQSLKKGNDIMRTYLTRVKEVCDSLASCGSVVSYVGHIASVLKGLPREYQSFMAVITTLKETLSLEELHTMLLDVEAQLVGFDEPLDSLPMSANVAQHEVKFSDDSCGSRPSQPSSGNRSTGRGQGRTRVQCQLYDKLGHIVDRCWHNFKEDFISGCDYCNGRSQTRARTPHVNVASKPADLWIVDSGETHHVTPDLNNILSSTEFRGLGKSHKLLFDSSKTLYKSPFELVFLDLWGPPHVASNGFRYYISFVDTYTRFTCVYFLKDKAQALSAFELFHKLVLNQFGASVKAVQTEWGGEYRPFSMMLSQAGIVHRLSCPHTSEQNGVVERKHRHIVELGLVLLAQASLPIQYWSYAMTAAVHLINRLPTKVLEGLSPFEKLFNKKPEYTALKVFGPRHKGYQCLAGDGRVYISRHVVFNEMVFPFTGKEEVNSQHKATIFRSQNIPVVTNMKRWQNVDCTSRDEDGVAEKVVLDQAQQTKVVAEATTPLEPTNEVIVALDATTTSTPITGPNVADSDVHANAGATTRHNASNEAGDIDLVRRNCHPMLTRNKCGVFKPKSYSACFENNIPASIHEALQSVNWSEAVRDEMEALQRNNTWPLVKLPTGHTPVGCKWLFKLKRNPDGTVHRYKARLVAKGYSQVLGCDFTDTFSLVVKFHTFNVVLTLAVTNGWELWHVDINNAFLNGDLGEDIFMKQLPGFEQVVADGSPLVYKLQKALYGLRQAPRNWHSKLKTSLVEMGFVSSRADSSLFVNRNHGNDVYVLVYVDDIVITGQSIARIRETEKQILMIDNRILAMVSLLESVLLSGARRSRKRCALFNDLGLSQRQEPVIWCDNTGVVAMSANAIYHSQSKHIDMDVHFVREKVATGQLLVNYIPAAHHVADGFTKALSKTTFEEFRRNKLGQVTHNIELLTKPQIYKIHRFTSKLNLFGHRCAAVLHWKEFEVSHVGEKRVRDIKSEVLKFQTRNCSLVLMASTNDNKDGLKMIEELTTNAQQIQEQVLQQILETNGGTEYLSRFINGQTDKQCFKTKVPIVTYEDVKPYIDRIANGETSNILVTEPVVEFYTSTGTSGGLPKLIPVTAQVYNQRVLYFLLSNCLMNKQLGDLDKPGKRMQVLFAKPETETAGGFKARTVLTSLLKDSWFITNVSKLCTSPIETLFCSDNNQSMFCQLLSGLIQRDEVVSVGSTFATVVLRAIKFLEDHYEELCSNIKTGRLSDWITDSGCRNAVSLILKPNPELSDSIRNICSCESWEGILKKLWPKAEYIRGITTGSMSQYVETLEFYGGGLPLVSSIYMCSEAICGLNLEPLAKPSDVSYTFLPNMAYFEFLPVNKDGATMSEQIQSEPVDLVNVRLGQYYELLVTTFAGLYRYKVGDILKVTGFHNNAPQFQFVETQNVILSVESDKTSESDLLKAVTEAKTLLDPLGFILRWYTSYVDTSSIPGHYVIFWELMTKEGDDNTKELDPMIMEECCYKMEESLGFIYKMYRKENAIAALEIRVVKQASFEALMDYYVTQGASVSQYKGPACIKSKDALKILDSRVIARFSSPRKPKLL</sequence>
<dbReference type="PROSITE" id="PS50994">
    <property type="entry name" value="INTEGRASE"/>
    <property type="match status" value="1"/>
</dbReference>
<dbReference type="InterPro" id="IPR004993">
    <property type="entry name" value="GH3"/>
</dbReference>
<keyword evidence="2" id="KW-0436">Ligase</keyword>
<name>A0A6A3B769_HIBSY</name>
<dbReference type="GO" id="GO:0003676">
    <property type="term" value="F:nucleic acid binding"/>
    <property type="evidence" value="ECO:0007669"/>
    <property type="project" value="InterPro"/>
</dbReference>
<dbReference type="Gene3D" id="3.30.420.10">
    <property type="entry name" value="Ribonuclease H-like superfamily/Ribonuclease H"/>
    <property type="match status" value="1"/>
</dbReference>
<dbReference type="Pfam" id="PF23572">
    <property type="entry name" value="GH3_C"/>
    <property type="match status" value="1"/>
</dbReference>
<dbReference type="GO" id="GO:0015074">
    <property type="term" value="P:DNA integration"/>
    <property type="evidence" value="ECO:0007669"/>
    <property type="project" value="InterPro"/>
</dbReference>
<protein>
    <submittedName>
        <fullName evidence="6">Indole-3-acetic acid-amido synthetase GH3.17</fullName>
    </submittedName>
</protein>
<dbReference type="GO" id="GO:0005737">
    <property type="term" value="C:cytoplasm"/>
    <property type="evidence" value="ECO:0007669"/>
    <property type="project" value="TreeGrafter"/>
</dbReference>
<feature type="domain" description="Integrase catalytic" evidence="5">
    <location>
        <begin position="347"/>
        <end position="510"/>
    </location>
</feature>
<keyword evidence="7" id="KW-1185">Reference proteome</keyword>
<evidence type="ECO:0000313" key="6">
    <source>
        <dbReference type="EMBL" id="KAE8713054.1"/>
    </source>
</evidence>
<dbReference type="Pfam" id="PF23571">
    <property type="entry name" value="GH3_M"/>
    <property type="match status" value="1"/>
</dbReference>
<dbReference type="Pfam" id="PF14223">
    <property type="entry name" value="Retrotran_gag_2"/>
    <property type="match status" value="1"/>
</dbReference>
<evidence type="ECO:0000256" key="1">
    <source>
        <dbReference type="ARBA" id="ARBA00008068"/>
    </source>
</evidence>
<dbReference type="EMBL" id="VEPZ02000883">
    <property type="protein sequence ID" value="KAE8713054.1"/>
    <property type="molecule type" value="Genomic_DNA"/>
</dbReference>
<dbReference type="PANTHER" id="PTHR31901">
    <property type="entry name" value="GH3 DOMAIN-CONTAINING PROTEIN"/>
    <property type="match status" value="1"/>
</dbReference>
<keyword evidence="3" id="KW-0175">Coiled coil</keyword>
<dbReference type="Proteomes" id="UP000436088">
    <property type="component" value="Unassembled WGS sequence"/>
</dbReference>
<dbReference type="SUPFAM" id="SSF56672">
    <property type="entry name" value="DNA/RNA polymerases"/>
    <property type="match status" value="1"/>
</dbReference>
<dbReference type="InterPro" id="IPR013103">
    <property type="entry name" value="RVT_2"/>
</dbReference>
<evidence type="ECO:0000256" key="4">
    <source>
        <dbReference type="SAM" id="MobiDB-lite"/>
    </source>
</evidence>